<evidence type="ECO:0000313" key="3">
    <source>
        <dbReference type="Proteomes" id="UP000253141"/>
    </source>
</evidence>
<name>A0A369IFX2_9BACT</name>
<sequence>MKLTSLKFFSPKENSKPVVEKKVSKPTILKGYISPAGKLVFPDKTVDKLGFDPSNTHFKIGSQAGKRKLSALYLVPASSDESDVFKMTKAAKSYSIPLGVILNSGGVDYATTKYSFIINSFEYEGVTAYELQLVKDQGAKESAKKPYTGKPRGRKPKVKDAE</sequence>
<organism evidence="2 3">
    <name type="scientific">Runella aurantiaca</name>
    <dbReference type="NCBI Taxonomy" id="2282308"/>
    <lineage>
        <taxon>Bacteria</taxon>
        <taxon>Pseudomonadati</taxon>
        <taxon>Bacteroidota</taxon>
        <taxon>Cytophagia</taxon>
        <taxon>Cytophagales</taxon>
        <taxon>Spirosomataceae</taxon>
        <taxon>Runella</taxon>
    </lineage>
</organism>
<reference evidence="2 3" key="1">
    <citation type="submission" date="2018-07" db="EMBL/GenBank/DDBJ databases">
        <title>Genome analysis of Runella aurantiaca.</title>
        <authorList>
            <person name="Yang X."/>
        </authorList>
    </citation>
    <scope>NUCLEOTIDE SEQUENCE [LARGE SCALE GENOMIC DNA]</scope>
    <source>
        <strain evidence="2 3">YX9</strain>
    </source>
</reference>
<dbReference type="RefSeq" id="WP_114460939.1">
    <property type="nucleotide sequence ID" value="NZ_QPIW01000006.1"/>
</dbReference>
<gene>
    <name evidence="2" type="ORF">DVG78_09995</name>
</gene>
<proteinExistence type="predicted"/>
<keyword evidence="3" id="KW-1185">Reference proteome</keyword>
<dbReference type="OrthoDB" id="951070at2"/>
<feature type="region of interest" description="Disordered" evidence="1">
    <location>
        <begin position="138"/>
        <end position="162"/>
    </location>
</feature>
<evidence type="ECO:0000256" key="1">
    <source>
        <dbReference type="SAM" id="MobiDB-lite"/>
    </source>
</evidence>
<dbReference type="EMBL" id="QPIW01000006">
    <property type="protein sequence ID" value="RDB06154.1"/>
    <property type="molecule type" value="Genomic_DNA"/>
</dbReference>
<protein>
    <submittedName>
        <fullName evidence="2">Uncharacterized protein</fullName>
    </submittedName>
</protein>
<feature type="compositionally biased region" description="Basic residues" evidence="1">
    <location>
        <begin position="151"/>
        <end position="162"/>
    </location>
</feature>
<accession>A0A369IFX2</accession>
<dbReference type="AlphaFoldDB" id="A0A369IFX2"/>
<dbReference type="Proteomes" id="UP000253141">
    <property type="component" value="Unassembled WGS sequence"/>
</dbReference>
<comment type="caution">
    <text evidence="2">The sequence shown here is derived from an EMBL/GenBank/DDBJ whole genome shotgun (WGS) entry which is preliminary data.</text>
</comment>
<evidence type="ECO:0000313" key="2">
    <source>
        <dbReference type="EMBL" id="RDB06154.1"/>
    </source>
</evidence>